<organism evidence="2 3">
    <name type="scientific">Vibrio mediterranei</name>
    <dbReference type="NCBI Taxonomy" id="689"/>
    <lineage>
        <taxon>Bacteria</taxon>
        <taxon>Pseudomonadati</taxon>
        <taxon>Pseudomonadota</taxon>
        <taxon>Gammaproteobacteria</taxon>
        <taxon>Vibrionales</taxon>
        <taxon>Vibrionaceae</taxon>
        <taxon>Vibrio</taxon>
    </lineage>
</organism>
<dbReference type="SUPFAM" id="SSF56935">
    <property type="entry name" value="Porins"/>
    <property type="match status" value="1"/>
</dbReference>
<feature type="signal peptide" evidence="1">
    <location>
        <begin position="1"/>
        <end position="45"/>
    </location>
</feature>
<dbReference type="AlphaFoldDB" id="A0A3G4VHE5"/>
<evidence type="ECO:0000256" key="1">
    <source>
        <dbReference type="SAM" id="SignalP"/>
    </source>
</evidence>
<protein>
    <recommendedName>
        <fullName evidence="4">Outer membrane protein beta-barrel domain-containing protein</fullName>
    </recommendedName>
</protein>
<name>A0A3G4VHE5_9VIBR</name>
<dbReference type="Gene3D" id="2.40.160.20">
    <property type="match status" value="1"/>
</dbReference>
<sequence length="200" mass="21758">MDFHAGMRFRQLVFSNCIFDNFGIVKTMKKLLASALIVASSSSIAAGMDDVNFNILAGYDRNAPTVAFEVDYSNILLGTQLHAEQNSNVADLTSKNAIALGTVERNNFSFYSGYRFDMGLSLKAGVTVNSLKFDHVASEIGSFSNRKVLPFLGAGYEFKNGLNLNLHGTIGKNDKLDVGSAGELSIEDKANISFLVGYRF</sequence>
<evidence type="ECO:0008006" key="4">
    <source>
        <dbReference type="Google" id="ProtNLM"/>
    </source>
</evidence>
<evidence type="ECO:0000313" key="3">
    <source>
        <dbReference type="Proteomes" id="UP000279760"/>
    </source>
</evidence>
<evidence type="ECO:0000313" key="2">
    <source>
        <dbReference type="EMBL" id="AYV24190.1"/>
    </source>
</evidence>
<reference evidence="2 3" key="1">
    <citation type="submission" date="2018-11" db="EMBL/GenBank/DDBJ databases">
        <title>Complete Genome Sequence of Vbrio mediterranei 117-T6: a Potential Pathogen Bacteria Isolated from the Conchocelis of Pyropia.</title>
        <authorList>
            <person name="Liu Q."/>
        </authorList>
    </citation>
    <scope>NUCLEOTIDE SEQUENCE [LARGE SCALE GENOMIC DNA]</scope>
    <source>
        <strain evidence="2 3">117-T6</strain>
    </source>
</reference>
<gene>
    <name evidence="2" type="ORF">ECB94_23270</name>
</gene>
<dbReference type="EMBL" id="CP033578">
    <property type="protein sequence ID" value="AYV24190.1"/>
    <property type="molecule type" value="Genomic_DNA"/>
</dbReference>
<proteinExistence type="predicted"/>
<dbReference type="Proteomes" id="UP000279760">
    <property type="component" value="Chromosome 2"/>
</dbReference>
<feature type="chain" id="PRO_5018054415" description="Outer membrane protein beta-barrel domain-containing protein" evidence="1">
    <location>
        <begin position="46"/>
        <end position="200"/>
    </location>
</feature>
<accession>A0A3G4VHE5</accession>
<keyword evidence="1" id="KW-0732">Signal</keyword>